<dbReference type="EMBL" id="CP076128">
    <property type="protein sequence ID" value="QWG07115.1"/>
    <property type="molecule type" value="Genomic_DNA"/>
</dbReference>
<gene>
    <name evidence="3" type="ORF">KM029_17710</name>
</gene>
<keyword evidence="4" id="KW-1185">Reference proteome</keyword>
<dbReference type="InterPro" id="IPR005532">
    <property type="entry name" value="SUMF_dom"/>
</dbReference>
<feature type="domain" description="Sulfatase-modifying factor enzyme-like" evidence="2">
    <location>
        <begin position="40"/>
        <end position="260"/>
    </location>
</feature>
<proteinExistence type="predicted"/>
<dbReference type="SUPFAM" id="SSF56436">
    <property type="entry name" value="C-type lectin-like"/>
    <property type="match status" value="1"/>
</dbReference>
<dbReference type="Gene3D" id="3.90.1580.10">
    <property type="entry name" value="paralog of FGE (formylglycine-generating enzyme)"/>
    <property type="match status" value="1"/>
</dbReference>
<dbReference type="InterPro" id="IPR016187">
    <property type="entry name" value="CTDL_fold"/>
</dbReference>
<name>A0ABX8GVZ5_9BACT</name>
<evidence type="ECO:0000259" key="2">
    <source>
        <dbReference type="Pfam" id="PF03781"/>
    </source>
</evidence>
<reference evidence="3 4" key="1">
    <citation type="submission" date="2021-05" db="EMBL/GenBank/DDBJ databases">
        <title>Comparative genomic studies on the polysaccharide-degrading batcterial strains of the Flammeovirga genus.</title>
        <authorList>
            <person name="Zewei F."/>
            <person name="Zheng Z."/>
            <person name="Yu L."/>
            <person name="Ruyue G."/>
            <person name="Yanhong M."/>
            <person name="Yuanyuan C."/>
            <person name="Jingyan G."/>
            <person name="Wenjun H."/>
        </authorList>
    </citation>
    <scope>NUCLEOTIDE SEQUENCE [LARGE SCALE GENOMIC DNA]</scope>
    <source>
        <strain evidence="3 4">YS10</strain>
    </source>
</reference>
<organism evidence="3 4">
    <name type="scientific">Flammeovirga kamogawensis</name>
    <dbReference type="NCBI Taxonomy" id="373891"/>
    <lineage>
        <taxon>Bacteria</taxon>
        <taxon>Pseudomonadati</taxon>
        <taxon>Bacteroidota</taxon>
        <taxon>Cytophagia</taxon>
        <taxon>Cytophagales</taxon>
        <taxon>Flammeovirgaceae</taxon>
        <taxon>Flammeovirga</taxon>
    </lineage>
</organism>
<evidence type="ECO:0000313" key="3">
    <source>
        <dbReference type="EMBL" id="QWG07115.1"/>
    </source>
</evidence>
<protein>
    <submittedName>
        <fullName evidence="3">Formylglycine-generating enzyme family protein</fullName>
    </submittedName>
</protein>
<dbReference type="Pfam" id="PF03781">
    <property type="entry name" value="FGE-sulfatase"/>
    <property type="match status" value="1"/>
</dbReference>
<sequence length="262" mass="29753">MTNFTSKLIFTFLLVFSMSLSSNAQKKKNYTEKVSEVTFDMIYVKGGTYKMGDRKGDLALDTGVNPSLPIHEVSIDGFFVGKVEVTQALWETVMGNNPSEHKMGNNPVEMVSWNDCKQFIQKLNTLTGKEYRLLTEAEWEYVTRGGKKLAQGTSSYENILERAWLLPNAEDTHHAVGTKAPNELGIYDLQGNVWEWVNDWYSETSYKQSTENNPQGVQNGDSKVFRGGSYLSDEFFCRPAYRNYDGVDVRQDFLGLRVARSL</sequence>
<evidence type="ECO:0000313" key="4">
    <source>
        <dbReference type="Proteomes" id="UP000682802"/>
    </source>
</evidence>
<dbReference type="PANTHER" id="PTHR23150">
    <property type="entry name" value="SULFATASE MODIFYING FACTOR 1, 2"/>
    <property type="match status" value="1"/>
</dbReference>
<dbReference type="InterPro" id="IPR051043">
    <property type="entry name" value="Sulfatase_Mod_Factor_Kinase"/>
</dbReference>
<dbReference type="PANTHER" id="PTHR23150:SF19">
    <property type="entry name" value="FORMYLGLYCINE-GENERATING ENZYME"/>
    <property type="match status" value="1"/>
</dbReference>
<feature type="signal peptide" evidence="1">
    <location>
        <begin position="1"/>
        <end position="24"/>
    </location>
</feature>
<keyword evidence="1" id="KW-0732">Signal</keyword>
<feature type="chain" id="PRO_5046917034" evidence="1">
    <location>
        <begin position="25"/>
        <end position="262"/>
    </location>
</feature>
<dbReference type="Proteomes" id="UP000682802">
    <property type="component" value="Chromosome 1"/>
</dbReference>
<dbReference type="InterPro" id="IPR042095">
    <property type="entry name" value="SUMF_sf"/>
</dbReference>
<evidence type="ECO:0000256" key="1">
    <source>
        <dbReference type="SAM" id="SignalP"/>
    </source>
</evidence>
<accession>A0ABX8GVZ5</accession>
<dbReference type="RefSeq" id="WP_158631097.1">
    <property type="nucleotide sequence ID" value="NZ_CP076128.1"/>
</dbReference>